<evidence type="ECO:0008006" key="2">
    <source>
        <dbReference type="Google" id="ProtNLM"/>
    </source>
</evidence>
<reference evidence="1" key="1">
    <citation type="journal article" date="2015" name="Nature">
        <title>Complex archaea that bridge the gap between prokaryotes and eukaryotes.</title>
        <authorList>
            <person name="Spang A."/>
            <person name="Saw J.H."/>
            <person name="Jorgensen S.L."/>
            <person name="Zaremba-Niedzwiedzka K."/>
            <person name="Martijn J."/>
            <person name="Lind A.E."/>
            <person name="van Eijk R."/>
            <person name="Schleper C."/>
            <person name="Guy L."/>
            <person name="Ettema T.J."/>
        </authorList>
    </citation>
    <scope>NUCLEOTIDE SEQUENCE</scope>
</reference>
<dbReference type="AlphaFoldDB" id="A0A0F9KU69"/>
<protein>
    <recommendedName>
        <fullName evidence="2">Phage tail protein</fullName>
    </recommendedName>
</protein>
<name>A0A0F9KU69_9ZZZZ</name>
<evidence type="ECO:0000313" key="1">
    <source>
        <dbReference type="EMBL" id="KKM85864.1"/>
    </source>
</evidence>
<sequence length="194" mass="21270">MATINDIGIPGVGSGILQPKLRNRWRVTFANLAGGVDSQPLSLQAITVTRPSLSFEEIQLDRYNSRAWIAGKHMWEPMTLTVEDDVVGTATQVINDQLQGQQFLIGAEGQFMAAREEGSLYKFVTNLEMLDGNDQVIEKWTIEGCWLQAVDWTEMDYSASEAVQITMTIRYDHARQDIGGFNAGQGVATGGAGA</sequence>
<accession>A0A0F9KU69</accession>
<dbReference type="EMBL" id="LAZR01007342">
    <property type="protein sequence ID" value="KKM85864.1"/>
    <property type="molecule type" value="Genomic_DNA"/>
</dbReference>
<proteinExistence type="predicted"/>
<comment type="caution">
    <text evidence="1">The sequence shown here is derived from an EMBL/GenBank/DDBJ whole genome shotgun (WGS) entry which is preliminary data.</text>
</comment>
<organism evidence="1">
    <name type="scientific">marine sediment metagenome</name>
    <dbReference type="NCBI Taxonomy" id="412755"/>
    <lineage>
        <taxon>unclassified sequences</taxon>
        <taxon>metagenomes</taxon>
        <taxon>ecological metagenomes</taxon>
    </lineage>
</organism>
<gene>
    <name evidence="1" type="ORF">LCGC14_1284760</name>
</gene>